<dbReference type="PROSITE" id="PS51257">
    <property type="entry name" value="PROKAR_LIPOPROTEIN"/>
    <property type="match status" value="1"/>
</dbReference>
<dbReference type="PANTHER" id="PTHR30535:SF7">
    <property type="entry name" value="IRON(III) DICITRATE-BINDING PROTEIN"/>
    <property type="match status" value="1"/>
</dbReference>
<accession>A0A379M0K0</accession>
<dbReference type="Pfam" id="PF01497">
    <property type="entry name" value="Peripla_BP_2"/>
    <property type="match status" value="1"/>
</dbReference>
<dbReference type="OrthoDB" id="9797850at2"/>
<reference evidence="4 5" key="1">
    <citation type="submission" date="2018-06" db="EMBL/GenBank/DDBJ databases">
        <authorList>
            <consortium name="Pathogen Informatics"/>
            <person name="Doyle S."/>
        </authorList>
    </citation>
    <scope>NUCLEOTIDE SEQUENCE [LARGE SCALE GENOMIC DNA]</scope>
    <source>
        <strain evidence="4 5">NCTC13296</strain>
    </source>
</reference>
<keyword evidence="2" id="KW-0732">Signal</keyword>
<protein>
    <submittedName>
        <fullName evidence="4">ABC transporter substrate-binding protein</fullName>
    </submittedName>
</protein>
<evidence type="ECO:0000256" key="1">
    <source>
        <dbReference type="ARBA" id="ARBA00008814"/>
    </source>
</evidence>
<comment type="similarity">
    <text evidence="1">Belongs to the bacterial solute-binding protein 8 family.</text>
</comment>
<sequence>MTSLNCRTLTVAAACLTLISVSACSADEKEIAASADSRTVENCGIDVTVEAPPERVYAAYQPAIEIAHALGISDRLIETAFLDAQVLPEYADAQEQVPYVEKLPSREALLATGPDFVLSGYNNVFTEDGAGDESFGTRASLARLGIRSWILSPLCPSADGLSDEAIDPATVSVETIYDDLRDLGALFDVEERAEEVIADQQQRIAAVDQVLAGADRPSVAIVLLDEGGGIRVAGGIDFGNRIIAQAGGVNAFADLVERRHVAIDLEELIRRDPDVIVTSTCCDASYTRQDGAEEAQTIMQNPALAGLSAVRNGAVHPFLFADRAAGVRIAHAIELLASLLHPDLFPAVPDETGQDGGE</sequence>
<dbReference type="InterPro" id="IPR002491">
    <property type="entry name" value="ABC_transptr_periplasmic_BD"/>
</dbReference>
<dbReference type="PROSITE" id="PS50983">
    <property type="entry name" value="FE_B12_PBP"/>
    <property type="match status" value="1"/>
</dbReference>
<dbReference type="RefSeq" id="WP_064062707.1">
    <property type="nucleotide sequence ID" value="NZ_LPZN01000003.1"/>
</dbReference>
<evidence type="ECO:0000313" key="5">
    <source>
        <dbReference type="Proteomes" id="UP000254569"/>
    </source>
</evidence>
<dbReference type="Proteomes" id="UP000254569">
    <property type="component" value="Unassembled WGS sequence"/>
</dbReference>
<name>A0A379M0K0_9NOCA</name>
<organism evidence="4 5">
    <name type="scientific">Rhodococcus gordoniae</name>
    <dbReference type="NCBI Taxonomy" id="223392"/>
    <lineage>
        <taxon>Bacteria</taxon>
        <taxon>Bacillati</taxon>
        <taxon>Actinomycetota</taxon>
        <taxon>Actinomycetes</taxon>
        <taxon>Mycobacteriales</taxon>
        <taxon>Nocardiaceae</taxon>
        <taxon>Rhodococcus</taxon>
    </lineage>
</organism>
<gene>
    <name evidence="4" type="ORF">NCTC13296_02145</name>
</gene>
<feature type="signal peptide" evidence="2">
    <location>
        <begin position="1"/>
        <end position="25"/>
    </location>
</feature>
<feature type="chain" id="PRO_5039004251" evidence="2">
    <location>
        <begin position="26"/>
        <end position="358"/>
    </location>
</feature>
<proteinExistence type="inferred from homology"/>
<keyword evidence="5" id="KW-1185">Reference proteome</keyword>
<dbReference type="EMBL" id="UGVI01000001">
    <property type="protein sequence ID" value="SUE15286.1"/>
    <property type="molecule type" value="Genomic_DNA"/>
</dbReference>
<dbReference type="PANTHER" id="PTHR30535">
    <property type="entry name" value="VITAMIN B12-BINDING PROTEIN"/>
    <property type="match status" value="1"/>
</dbReference>
<dbReference type="Gene3D" id="3.40.50.1980">
    <property type="entry name" value="Nitrogenase molybdenum iron protein domain"/>
    <property type="match status" value="2"/>
</dbReference>
<dbReference type="InterPro" id="IPR050902">
    <property type="entry name" value="ABC_Transporter_SBP"/>
</dbReference>
<evidence type="ECO:0000313" key="4">
    <source>
        <dbReference type="EMBL" id="SUE15286.1"/>
    </source>
</evidence>
<evidence type="ECO:0000256" key="2">
    <source>
        <dbReference type="SAM" id="SignalP"/>
    </source>
</evidence>
<evidence type="ECO:0000259" key="3">
    <source>
        <dbReference type="PROSITE" id="PS50983"/>
    </source>
</evidence>
<dbReference type="SUPFAM" id="SSF53807">
    <property type="entry name" value="Helical backbone' metal receptor"/>
    <property type="match status" value="1"/>
</dbReference>
<dbReference type="AlphaFoldDB" id="A0A379M0K0"/>
<feature type="domain" description="Fe/B12 periplasmic-binding" evidence="3">
    <location>
        <begin position="55"/>
        <end position="348"/>
    </location>
</feature>